<dbReference type="Proteomes" id="UP000646827">
    <property type="component" value="Unassembled WGS sequence"/>
</dbReference>
<evidence type="ECO:0000313" key="3">
    <source>
        <dbReference type="EMBL" id="KAG2226963.1"/>
    </source>
</evidence>
<protein>
    <recommendedName>
        <fullName evidence="5">Biogenesis of lysosome-related organelles complex 1 subunit 2</fullName>
    </recommendedName>
</protein>
<sequence>MTEQKATSPTLSTSETISSGLRSHKLTGTPLNPDEATKMLNEEHITRLTEDAVRKLTLYTRNELEATTEDCQLLEKMNKSTKEKYSDMSQMGQRLMKEMSRLQNTYADFSTFMTQIDDIDQQTIEIEKVARALDDYSYYLGKFWKEDKLMKAKSS</sequence>
<accession>A0A8H7SF60</accession>
<evidence type="ECO:0000313" key="4">
    <source>
        <dbReference type="Proteomes" id="UP000646827"/>
    </source>
</evidence>
<feature type="compositionally biased region" description="Polar residues" evidence="2">
    <location>
        <begin position="1"/>
        <end position="21"/>
    </location>
</feature>
<gene>
    <name evidence="3" type="ORF">INT45_006370</name>
</gene>
<feature type="region of interest" description="Disordered" evidence="2">
    <location>
        <begin position="1"/>
        <end position="33"/>
    </location>
</feature>
<evidence type="ECO:0000256" key="1">
    <source>
        <dbReference type="ARBA" id="ARBA00008468"/>
    </source>
</evidence>
<dbReference type="GO" id="GO:0043015">
    <property type="term" value="F:gamma-tubulin binding"/>
    <property type="evidence" value="ECO:0007669"/>
    <property type="project" value="TreeGrafter"/>
</dbReference>
<dbReference type="GO" id="GO:0000930">
    <property type="term" value="C:gamma-tubulin complex"/>
    <property type="evidence" value="ECO:0007669"/>
    <property type="project" value="TreeGrafter"/>
</dbReference>
<evidence type="ECO:0008006" key="5">
    <source>
        <dbReference type="Google" id="ProtNLM"/>
    </source>
</evidence>
<name>A0A8H7SF60_9FUNG</name>
<dbReference type="OrthoDB" id="244061at2759"/>
<proteinExistence type="inferred from homology"/>
<evidence type="ECO:0000256" key="2">
    <source>
        <dbReference type="SAM" id="MobiDB-lite"/>
    </source>
</evidence>
<dbReference type="GO" id="GO:0031083">
    <property type="term" value="C:BLOC-1 complex"/>
    <property type="evidence" value="ECO:0007669"/>
    <property type="project" value="TreeGrafter"/>
</dbReference>
<comment type="similarity">
    <text evidence="1">Belongs to the BLOC1S2 family.</text>
</comment>
<organism evidence="3 4">
    <name type="scientific">Circinella minor</name>
    <dbReference type="NCBI Taxonomy" id="1195481"/>
    <lineage>
        <taxon>Eukaryota</taxon>
        <taxon>Fungi</taxon>
        <taxon>Fungi incertae sedis</taxon>
        <taxon>Mucoromycota</taxon>
        <taxon>Mucoromycotina</taxon>
        <taxon>Mucoromycetes</taxon>
        <taxon>Mucorales</taxon>
        <taxon>Lichtheimiaceae</taxon>
        <taxon>Circinella</taxon>
    </lineage>
</organism>
<keyword evidence="4" id="KW-1185">Reference proteome</keyword>
<dbReference type="GO" id="GO:0032418">
    <property type="term" value="P:lysosome localization"/>
    <property type="evidence" value="ECO:0007669"/>
    <property type="project" value="TreeGrafter"/>
</dbReference>
<comment type="caution">
    <text evidence="3">The sequence shown here is derived from an EMBL/GenBank/DDBJ whole genome shotgun (WGS) entry which is preliminary data.</text>
</comment>
<dbReference type="PANTHER" id="PTHR46479">
    <property type="entry name" value="BIOGENESIS OF LYSOSOME-RELATED ORGANELLES COMPLEX 1 SUBUNIT 2"/>
    <property type="match status" value="1"/>
</dbReference>
<dbReference type="AlphaFoldDB" id="A0A8H7SF60"/>
<reference evidence="3 4" key="1">
    <citation type="submission" date="2020-12" db="EMBL/GenBank/DDBJ databases">
        <title>Metabolic potential, ecology and presence of endohyphal bacteria is reflected in genomic diversity of Mucoromycotina.</title>
        <authorList>
            <person name="Muszewska A."/>
            <person name="Okrasinska A."/>
            <person name="Steczkiewicz K."/>
            <person name="Drgas O."/>
            <person name="Orlowska M."/>
            <person name="Perlinska-Lenart U."/>
            <person name="Aleksandrzak-Piekarczyk T."/>
            <person name="Szatraj K."/>
            <person name="Zielenkiewicz U."/>
            <person name="Pilsyk S."/>
            <person name="Malc E."/>
            <person name="Mieczkowski P."/>
            <person name="Kruszewska J.S."/>
            <person name="Biernat P."/>
            <person name="Pawlowska J."/>
        </authorList>
    </citation>
    <scope>NUCLEOTIDE SEQUENCE [LARGE SCALE GENOMIC DNA]</scope>
    <source>
        <strain evidence="3 4">CBS 142.35</strain>
    </source>
</reference>
<dbReference type="GO" id="GO:0016197">
    <property type="term" value="P:endosomal transport"/>
    <property type="evidence" value="ECO:0007669"/>
    <property type="project" value="TreeGrafter"/>
</dbReference>
<dbReference type="GO" id="GO:0099078">
    <property type="term" value="C:BORC complex"/>
    <property type="evidence" value="ECO:0007669"/>
    <property type="project" value="TreeGrafter"/>
</dbReference>
<dbReference type="Pfam" id="PF10046">
    <property type="entry name" value="BLOC1_2"/>
    <property type="match status" value="1"/>
</dbReference>
<dbReference type="PANTHER" id="PTHR46479:SF1">
    <property type="entry name" value="BIOGENESIS OF LYSOSOME-RELATED ORGANELLES COMPLEX 1 SUBUNIT 2"/>
    <property type="match status" value="1"/>
</dbReference>
<dbReference type="InterPro" id="IPR019269">
    <property type="entry name" value="BLOC1_su2"/>
</dbReference>
<dbReference type="EMBL" id="JAEPRB010000011">
    <property type="protein sequence ID" value="KAG2226963.1"/>
    <property type="molecule type" value="Genomic_DNA"/>
</dbReference>